<keyword evidence="2" id="KW-1185">Reference proteome</keyword>
<dbReference type="RefSeq" id="WP_124953527.1">
    <property type="nucleotide sequence ID" value="NZ_RRCH01000003.1"/>
</dbReference>
<dbReference type="GO" id="GO:0016787">
    <property type="term" value="F:hydrolase activity"/>
    <property type="evidence" value="ECO:0007669"/>
    <property type="project" value="UniProtKB-ARBA"/>
</dbReference>
<dbReference type="PANTHER" id="PTHR10151:SF120">
    <property type="entry name" value="BIS(5'-ADENOSYL)-TRIPHOSPHATASE"/>
    <property type="match status" value="1"/>
</dbReference>
<dbReference type="EMBL" id="RRCH01000003">
    <property type="protein sequence ID" value="RRJ33660.1"/>
    <property type="molecule type" value="Genomic_DNA"/>
</dbReference>
<dbReference type="InterPro" id="IPR017850">
    <property type="entry name" value="Alkaline_phosphatase_core_sf"/>
</dbReference>
<dbReference type="InterPro" id="IPR002591">
    <property type="entry name" value="Phosphodiest/P_Trfase"/>
</dbReference>
<accession>A0A3P3RLB0</accession>
<sequence>MSESSNETRGLQTLLIGIDAGARSILEPQFDRHQLPNLQRLFEGASGALESQIPPWTASAWPSLYTGMNPGKHGVFDFLDFEGYEWSVVNATHVRRRSLWEYLDKHGYRSVVVNVPVTHPPRPFDGALVPGYTAPESPECHPPGLFSEMVDAIGEYKVYGTVESATDCVRMRGDAFRYLVDRFEPDFGFVQFQWTDAICHKRPGDWTELERVYGAVDRQIGEIIDVCSPRNVIVVSDHGMGPYNGRTFLVNEYLDQQGYVQTTNGGIGMPSWSAVRDRQLKRGVSATRYDTSFIERLTAVAARFGMTSQRIESLLSVLGLKQFVLRHVPTTAISTAAQQVDFPRSRAYMRSRTELGVRINLEGREPEGIVPQGEYESIRSDLIDRLQAVETPAGNPVFESVVRREQQFSGPFSDQAPDIVTIPTDFDQFLSTQIGTQQFSEPNEPWNHKREGVIAALGESIDEATPLTDAHLFDIAPTVLATFDVPADVAMDGRVLPIVDSVGEQEYSPFELEYRRVTTDESIEDRLADLGYIE</sequence>
<evidence type="ECO:0000313" key="2">
    <source>
        <dbReference type="Proteomes" id="UP000282322"/>
    </source>
</evidence>
<gene>
    <name evidence="1" type="ORF">EIK79_02365</name>
</gene>
<comment type="caution">
    <text evidence="1">The sequence shown here is derived from an EMBL/GenBank/DDBJ whole genome shotgun (WGS) entry which is preliminary data.</text>
</comment>
<name>A0A3P3RLB0_9EURY</name>
<evidence type="ECO:0000313" key="1">
    <source>
        <dbReference type="EMBL" id="RRJ33660.1"/>
    </source>
</evidence>
<proteinExistence type="predicted"/>
<organism evidence="1 2">
    <name type="scientific">Halocatena pleomorpha</name>
    <dbReference type="NCBI Taxonomy" id="1785090"/>
    <lineage>
        <taxon>Archaea</taxon>
        <taxon>Methanobacteriati</taxon>
        <taxon>Methanobacteriota</taxon>
        <taxon>Stenosarchaea group</taxon>
        <taxon>Halobacteria</taxon>
        <taxon>Halobacteriales</taxon>
        <taxon>Natronomonadaceae</taxon>
        <taxon>Halocatena</taxon>
    </lineage>
</organism>
<dbReference type="SUPFAM" id="SSF53649">
    <property type="entry name" value="Alkaline phosphatase-like"/>
    <property type="match status" value="1"/>
</dbReference>
<reference evidence="1 2" key="1">
    <citation type="submission" date="2018-11" db="EMBL/GenBank/DDBJ databases">
        <title>Taxonoimc description of Halomarina strain SPP-AMP-1.</title>
        <authorList>
            <person name="Pal Y."/>
            <person name="Srinivasana K."/>
            <person name="Verma A."/>
            <person name="Kumar P."/>
        </authorList>
    </citation>
    <scope>NUCLEOTIDE SEQUENCE [LARGE SCALE GENOMIC DNA]</scope>
    <source>
        <strain evidence="1 2">SPP-AMP-1</strain>
    </source>
</reference>
<dbReference type="PANTHER" id="PTHR10151">
    <property type="entry name" value="ECTONUCLEOTIDE PYROPHOSPHATASE/PHOSPHODIESTERASE"/>
    <property type="match status" value="1"/>
</dbReference>
<protein>
    <submittedName>
        <fullName evidence="1">Phosphodiesterase</fullName>
    </submittedName>
</protein>
<dbReference type="Proteomes" id="UP000282322">
    <property type="component" value="Unassembled WGS sequence"/>
</dbReference>
<dbReference type="Gene3D" id="3.40.720.10">
    <property type="entry name" value="Alkaline Phosphatase, subunit A"/>
    <property type="match status" value="1"/>
</dbReference>
<dbReference type="AlphaFoldDB" id="A0A3P3RLB0"/>
<dbReference type="OrthoDB" id="33550at2157"/>
<dbReference type="Pfam" id="PF01663">
    <property type="entry name" value="Phosphodiest"/>
    <property type="match status" value="1"/>
</dbReference>